<dbReference type="GO" id="GO:0005524">
    <property type="term" value="F:ATP binding"/>
    <property type="evidence" value="ECO:0007669"/>
    <property type="project" value="UniProtKB-KW"/>
</dbReference>
<feature type="domain" description="ABC transporter" evidence="4">
    <location>
        <begin position="1"/>
        <end position="213"/>
    </location>
</feature>
<dbReference type="Gene3D" id="3.40.50.300">
    <property type="entry name" value="P-loop containing nucleotide triphosphate hydrolases"/>
    <property type="match status" value="1"/>
</dbReference>
<dbReference type="GO" id="GO:0005886">
    <property type="term" value="C:plasma membrane"/>
    <property type="evidence" value="ECO:0007669"/>
    <property type="project" value="TreeGrafter"/>
</dbReference>
<dbReference type="EMBL" id="SOHL01000013">
    <property type="protein sequence ID" value="TFD71552.1"/>
    <property type="molecule type" value="Genomic_DNA"/>
</dbReference>
<dbReference type="InterPro" id="IPR015854">
    <property type="entry name" value="ABC_transpr_LolD-like"/>
</dbReference>
<dbReference type="SUPFAM" id="SSF52540">
    <property type="entry name" value="P-loop containing nucleoside triphosphate hydrolases"/>
    <property type="match status" value="1"/>
</dbReference>
<evidence type="ECO:0000256" key="1">
    <source>
        <dbReference type="ARBA" id="ARBA00022448"/>
    </source>
</evidence>
<dbReference type="PROSITE" id="PS50893">
    <property type="entry name" value="ABC_TRANSPORTER_2"/>
    <property type="match status" value="1"/>
</dbReference>
<reference evidence="5 6" key="1">
    <citation type="submission" date="2019-03" db="EMBL/GenBank/DDBJ databases">
        <title>Genomics of glacier-inhabiting Cryobacterium strains.</title>
        <authorList>
            <person name="Liu Q."/>
            <person name="Xin Y.-H."/>
        </authorList>
    </citation>
    <scope>NUCLEOTIDE SEQUENCE [LARGE SCALE GENOMIC DNA]</scope>
    <source>
        <strain evidence="5 6">Hz16</strain>
    </source>
</reference>
<dbReference type="InterPro" id="IPR017911">
    <property type="entry name" value="MacB-like_ATP-bd"/>
</dbReference>
<organism evidence="5 6">
    <name type="scientific">Cryobacterium gelidum</name>
    <dbReference type="NCBI Taxonomy" id="1259164"/>
    <lineage>
        <taxon>Bacteria</taxon>
        <taxon>Bacillati</taxon>
        <taxon>Actinomycetota</taxon>
        <taxon>Actinomycetes</taxon>
        <taxon>Micrococcales</taxon>
        <taxon>Microbacteriaceae</taxon>
        <taxon>Cryobacterium</taxon>
    </lineage>
</organism>
<evidence type="ECO:0000256" key="2">
    <source>
        <dbReference type="ARBA" id="ARBA00022741"/>
    </source>
</evidence>
<dbReference type="SMART" id="SM00382">
    <property type="entry name" value="AAA"/>
    <property type="match status" value="1"/>
</dbReference>
<dbReference type="Pfam" id="PF00005">
    <property type="entry name" value="ABC_tran"/>
    <property type="match status" value="1"/>
</dbReference>
<comment type="caution">
    <text evidence="5">The sequence shown here is derived from an EMBL/GenBank/DDBJ whole genome shotgun (WGS) entry which is preliminary data.</text>
</comment>
<sequence length="213" mass="22394">MRYTTASGPIRALDGVTMTVEPGTSVAIVGPSGSGKSTRLGILGGLETPTSGEVRVGPHLLSAMAEPDRAALRRRHFGFVFQAGNLQPFLTASENVGLQAVLAGLADEPAQTRALLESLDVISLERRFPDELSGGQRQRVAVARAIVHNPGIILADEPTGSLDGASVNRVVELLLQHHATHGATLVVVTHDRAVAERMSTVLEMRAGRMAGPT</sequence>
<dbReference type="AlphaFoldDB" id="A0A4R9AXH5"/>
<dbReference type="Proteomes" id="UP000297983">
    <property type="component" value="Unassembled WGS sequence"/>
</dbReference>
<dbReference type="CDD" id="cd03255">
    <property type="entry name" value="ABC_MJ0796_LolCDE_FtsE"/>
    <property type="match status" value="1"/>
</dbReference>
<protein>
    <submittedName>
        <fullName evidence="5">ABC transporter ATP-binding protein</fullName>
    </submittedName>
</protein>
<name>A0A4R9AXH5_9MICO</name>
<dbReference type="GO" id="GO:0016887">
    <property type="term" value="F:ATP hydrolysis activity"/>
    <property type="evidence" value="ECO:0007669"/>
    <property type="project" value="InterPro"/>
</dbReference>
<dbReference type="PANTHER" id="PTHR24220">
    <property type="entry name" value="IMPORT ATP-BINDING PROTEIN"/>
    <property type="match status" value="1"/>
</dbReference>
<dbReference type="InterPro" id="IPR027417">
    <property type="entry name" value="P-loop_NTPase"/>
</dbReference>
<keyword evidence="1" id="KW-0813">Transport</keyword>
<keyword evidence="2" id="KW-0547">Nucleotide-binding</keyword>
<evidence type="ECO:0000256" key="3">
    <source>
        <dbReference type="ARBA" id="ARBA00022840"/>
    </source>
</evidence>
<evidence type="ECO:0000313" key="5">
    <source>
        <dbReference type="EMBL" id="TFD71552.1"/>
    </source>
</evidence>
<dbReference type="InterPro" id="IPR003439">
    <property type="entry name" value="ABC_transporter-like_ATP-bd"/>
</dbReference>
<gene>
    <name evidence="5" type="ORF">E3T50_06875</name>
</gene>
<keyword evidence="6" id="KW-1185">Reference proteome</keyword>
<evidence type="ECO:0000259" key="4">
    <source>
        <dbReference type="PROSITE" id="PS50893"/>
    </source>
</evidence>
<keyword evidence="3 5" id="KW-0067">ATP-binding</keyword>
<evidence type="ECO:0000313" key="6">
    <source>
        <dbReference type="Proteomes" id="UP000297983"/>
    </source>
</evidence>
<dbReference type="PROSITE" id="PS00211">
    <property type="entry name" value="ABC_TRANSPORTER_1"/>
    <property type="match status" value="1"/>
</dbReference>
<dbReference type="GO" id="GO:0022857">
    <property type="term" value="F:transmembrane transporter activity"/>
    <property type="evidence" value="ECO:0007669"/>
    <property type="project" value="TreeGrafter"/>
</dbReference>
<dbReference type="InterPro" id="IPR003593">
    <property type="entry name" value="AAA+_ATPase"/>
</dbReference>
<accession>A0A4R9AXH5</accession>
<dbReference type="InterPro" id="IPR017871">
    <property type="entry name" value="ABC_transporter-like_CS"/>
</dbReference>
<proteinExistence type="predicted"/>